<name>A0A2S5BCF9_9BASI</name>
<organism evidence="2 3">
    <name type="scientific">Rhodotorula taiwanensis</name>
    <dbReference type="NCBI Taxonomy" id="741276"/>
    <lineage>
        <taxon>Eukaryota</taxon>
        <taxon>Fungi</taxon>
        <taxon>Dikarya</taxon>
        <taxon>Basidiomycota</taxon>
        <taxon>Pucciniomycotina</taxon>
        <taxon>Microbotryomycetes</taxon>
        <taxon>Sporidiobolales</taxon>
        <taxon>Sporidiobolaceae</taxon>
        <taxon>Rhodotorula</taxon>
    </lineage>
</organism>
<dbReference type="Proteomes" id="UP000237144">
    <property type="component" value="Unassembled WGS sequence"/>
</dbReference>
<evidence type="ECO:0000313" key="2">
    <source>
        <dbReference type="EMBL" id="POY74443.1"/>
    </source>
</evidence>
<gene>
    <name evidence="2" type="ORF">BMF94_2637</name>
</gene>
<dbReference type="Pfam" id="PF12937">
    <property type="entry name" value="F-box-like"/>
    <property type="match status" value="1"/>
</dbReference>
<dbReference type="Gene3D" id="1.20.1280.50">
    <property type="match status" value="1"/>
</dbReference>
<evidence type="ECO:0000313" key="3">
    <source>
        <dbReference type="Proteomes" id="UP000237144"/>
    </source>
</evidence>
<accession>A0A2S5BCF9</accession>
<feature type="domain" description="F-box" evidence="1">
    <location>
        <begin position="22"/>
        <end position="73"/>
    </location>
</feature>
<dbReference type="PROSITE" id="PS50181">
    <property type="entry name" value="FBOX"/>
    <property type="match status" value="1"/>
</dbReference>
<dbReference type="InterPro" id="IPR001810">
    <property type="entry name" value="F-box_dom"/>
</dbReference>
<protein>
    <recommendedName>
        <fullName evidence="1">F-box domain-containing protein</fullName>
    </recommendedName>
</protein>
<dbReference type="SUPFAM" id="SSF81383">
    <property type="entry name" value="F-box domain"/>
    <property type="match status" value="1"/>
</dbReference>
<dbReference type="InterPro" id="IPR036047">
    <property type="entry name" value="F-box-like_dom_sf"/>
</dbReference>
<comment type="caution">
    <text evidence="2">The sequence shown here is derived from an EMBL/GenBank/DDBJ whole genome shotgun (WGS) entry which is preliminary data.</text>
</comment>
<proteinExistence type="predicted"/>
<dbReference type="AlphaFoldDB" id="A0A2S5BCF9"/>
<evidence type="ECO:0000259" key="1">
    <source>
        <dbReference type="PROSITE" id="PS50181"/>
    </source>
</evidence>
<keyword evidence="3" id="KW-1185">Reference proteome</keyword>
<sequence>MNRGQSNQLLRSGTSRTAVSGRTNLLSLPDELLHSILSEINGHEVLRMRALRSVALVCRRLQAVALPFLWDRVRLDFFGLPVTYGSEEYHLVVAPWSDELLGNICDSGRARHVRELHLSLQTFGSEEYEPTFEHFRRWFPDDYDELWEELRADHLCKLEDMVRNLRDSSMYPTEGDFHSDLRELCSGDACFEQGMYDAWVEYFAIHNLNETDGRVLGYPLSYIPFGDLPALRLIDLGHLFADRDEFEQYCRVWPKALRPRDLTIRTSMDLQHFDSETASALRTWA</sequence>
<dbReference type="EMBL" id="PJQD01000025">
    <property type="protein sequence ID" value="POY74443.1"/>
    <property type="molecule type" value="Genomic_DNA"/>
</dbReference>
<reference evidence="2 3" key="1">
    <citation type="journal article" date="2018" name="Front. Microbiol.">
        <title>Prospects for Fungal Bioremediation of Acidic Radioactive Waste Sites: Characterization and Genome Sequence of Rhodotorula taiwanensis MD1149.</title>
        <authorList>
            <person name="Tkavc R."/>
            <person name="Matrosova V.Y."/>
            <person name="Grichenko O.E."/>
            <person name="Gostincar C."/>
            <person name="Volpe R.P."/>
            <person name="Klimenkova P."/>
            <person name="Gaidamakova E.K."/>
            <person name="Zhou C.E."/>
            <person name="Stewart B.J."/>
            <person name="Lyman M.G."/>
            <person name="Malfatti S.A."/>
            <person name="Rubinfeld B."/>
            <person name="Courtot M."/>
            <person name="Singh J."/>
            <person name="Dalgard C.L."/>
            <person name="Hamilton T."/>
            <person name="Frey K.G."/>
            <person name="Gunde-Cimerman N."/>
            <person name="Dugan L."/>
            <person name="Daly M.J."/>
        </authorList>
    </citation>
    <scope>NUCLEOTIDE SEQUENCE [LARGE SCALE GENOMIC DNA]</scope>
    <source>
        <strain evidence="2 3">MD1149</strain>
    </source>
</reference>